<organism evidence="1">
    <name type="scientific">Arundo donax</name>
    <name type="common">Giant reed</name>
    <name type="synonym">Donax arundinaceus</name>
    <dbReference type="NCBI Taxonomy" id="35708"/>
    <lineage>
        <taxon>Eukaryota</taxon>
        <taxon>Viridiplantae</taxon>
        <taxon>Streptophyta</taxon>
        <taxon>Embryophyta</taxon>
        <taxon>Tracheophyta</taxon>
        <taxon>Spermatophyta</taxon>
        <taxon>Magnoliopsida</taxon>
        <taxon>Liliopsida</taxon>
        <taxon>Poales</taxon>
        <taxon>Poaceae</taxon>
        <taxon>PACMAD clade</taxon>
        <taxon>Arundinoideae</taxon>
        <taxon>Arundineae</taxon>
        <taxon>Arundo</taxon>
    </lineage>
</organism>
<proteinExistence type="predicted"/>
<accession>A0A0A9B764</accession>
<name>A0A0A9B764_ARUDO</name>
<reference evidence="1" key="2">
    <citation type="journal article" date="2015" name="Data Brief">
        <title>Shoot transcriptome of the giant reed, Arundo donax.</title>
        <authorList>
            <person name="Barrero R.A."/>
            <person name="Guerrero F.D."/>
            <person name="Moolhuijzen P."/>
            <person name="Goolsby J.A."/>
            <person name="Tidwell J."/>
            <person name="Bellgard S.E."/>
            <person name="Bellgard M.I."/>
        </authorList>
    </citation>
    <scope>NUCLEOTIDE SEQUENCE</scope>
    <source>
        <tissue evidence="1">Shoot tissue taken approximately 20 cm above the soil surface</tissue>
    </source>
</reference>
<dbReference type="EMBL" id="GBRH01239902">
    <property type="protein sequence ID" value="JAD57993.1"/>
    <property type="molecule type" value="Transcribed_RNA"/>
</dbReference>
<evidence type="ECO:0000313" key="1">
    <source>
        <dbReference type="EMBL" id="JAD57993.1"/>
    </source>
</evidence>
<reference evidence="1" key="1">
    <citation type="submission" date="2014-09" db="EMBL/GenBank/DDBJ databases">
        <authorList>
            <person name="Magalhaes I.L.F."/>
            <person name="Oliveira U."/>
            <person name="Santos F.R."/>
            <person name="Vidigal T.H.D.A."/>
            <person name="Brescovit A.D."/>
            <person name="Santos A.J."/>
        </authorList>
    </citation>
    <scope>NUCLEOTIDE SEQUENCE</scope>
    <source>
        <tissue evidence="1">Shoot tissue taken approximately 20 cm above the soil surface</tissue>
    </source>
</reference>
<sequence length="21" mass="2691">MHCQIPYEKEWPILDWNIFDL</sequence>
<dbReference type="AlphaFoldDB" id="A0A0A9B764"/>
<protein>
    <submittedName>
        <fullName evidence="1">Uncharacterized protein</fullName>
    </submittedName>
</protein>